<dbReference type="GO" id="GO:0016255">
    <property type="term" value="P:attachment of GPI anchor to protein"/>
    <property type="evidence" value="ECO:0007669"/>
    <property type="project" value="InterPro"/>
</dbReference>
<evidence type="ECO:0000256" key="3">
    <source>
        <dbReference type="ARBA" id="ARBA00005316"/>
    </source>
</evidence>
<reference evidence="12" key="1">
    <citation type="submission" date="2020-01" db="EMBL/GenBank/DDBJ databases">
        <title>Draft genome sequence of the Termite Coptotermes fromosanus.</title>
        <authorList>
            <person name="Itakura S."/>
            <person name="Yosikawa Y."/>
            <person name="Umezawa K."/>
        </authorList>
    </citation>
    <scope>NUCLEOTIDE SEQUENCE [LARGE SCALE GENOMIC DNA]</scope>
</reference>
<keyword evidence="6" id="KW-0256">Endoplasmic reticulum</keyword>
<sequence>MVKQPESTYSRLGGMQFIEGWFSFLWWISGQWFLLSAQIDANRIFAAVAYVVVLIVIGLPLWWKTTEVYRVSLPYSRIAALDNLDVTQGMNISISTLDTARGDKLVADLNDIFKTSKWFQLTFFALSLEKKYLASVHSLEDLENAPFQPRKVGELLLLEVPGLARFTANHVLVGLKRTVYFSSETTAVKLSEVLESWLLQEKSLRQTVAAMTAPTETDQDQSGRRRMPAAEEYDIMITVVNPEPEKLQLNWDLPKAVQVYLEPLLHELSPVARYTVKSQWLYFVTLNVQPKLVADSSGYGRKHYALAEDILPQIITPLEKKLASHVSRNPCLNFVVYVPPCEAAPLHIYRRQGVRVKGGVDAFLSPRWGGIVIHNPSSLICHNTSVQPKEYSPDTVAVMGVFLAQFRLLMGIPELEEISRADRLPLSVVSLGDWELDSLLRVRTMEQLTSARLTLQSLSQLLSEISNIVINDAVGDSVYRAVDCVERAAKLLKIGQLDRAFNDSKEAFLSAEAAFTDPSLLALLYFPDDQKYAVYIPLFLPVMIPVILSLKNIYAWFSGRINSKSKLKED</sequence>
<keyword evidence="9" id="KW-0325">Glycoprotein</keyword>
<comment type="pathway">
    <text evidence="2">Glycolipid biosynthesis; glycosylphosphatidylinositol-anchor biosynthesis.</text>
</comment>
<evidence type="ECO:0000256" key="2">
    <source>
        <dbReference type="ARBA" id="ARBA00004687"/>
    </source>
</evidence>
<keyword evidence="7 10" id="KW-1133">Transmembrane helix</keyword>
<dbReference type="FunCoup" id="A0A6L2Q6G0">
    <property type="interactions" value="1781"/>
</dbReference>
<comment type="similarity">
    <text evidence="3">Belongs to the PIGS family.</text>
</comment>
<feature type="transmembrane region" description="Helical" evidence="10">
    <location>
        <begin position="532"/>
        <end position="557"/>
    </location>
</feature>
<evidence type="ECO:0008006" key="13">
    <source>
        <dbReference type="Google" id="ProtNLM"/>
    </source>
</evidence>
<evidence type="ECO:0000256" key="9">
    <source>
        <dbReference type="ARBA" id="ARBA00023180"/>
    </source>
</evidence>
<organism evidence="11 12">
    <name type="scientific">Coptotermes formosanus</name>
    <name type="common">Formosan subterranean termite</name>
    <dbReference type="NCBI Taxonomy" id="36987"/>
    <lineage>
        <taxon>Eukaryota</taxon>
        <taxon>Metazoa</taxon>
        <taxon>Ecdysozoa</taxon>
        <taxon>Arthropoda</taxon>
        <taxon>Hexapoda</taxon>
        <taxon>Insecta</taxon>
        <taxon>Pterygota</taxon>
        <taxon>Neoptera</taxon>
        <taxon>Polyneoptera</taxon>
        <taxon>Dictyoptera</taxon>
        <taxon>Blattodea</taxon>
        <taxon>Blattoidea</taxon>
        <taxon>Termitoidae</taxon>
        <taxon>Rhinotermitidae</taxon>
        <taxon>Coptotermes</taxon>
    </lineage>
</organism>
<evidence type="ECO:0000256" key="6">
    <source>
        <dbReference type="ARBA" id="ARBA00022824"/>
    </source>
</evidence>
<dbReference type="InterPro" id="IPR019540">
    <property type="entry name" value="PtdIno-glycan_biosynth_class_S"/>
</dbReference>
<dbReference type="UniPathway" id="UPA00196"/>
<feature type="transmembrane region" description="Helical" evidence="10">
    <location>
        <begin position="20"/>
        <end position="37"/>
    </location>
</feature>
<dbReference type="EMBL" id="BLKM01001294">
    <property type="protein sequence ID" value="GFG39964.1"/>
    <property type="molecule type" value="Genomic_DNA"/>
</dbReference>
<feature type="transmembrane region" description="Helical" evidence="10">
    <location>
        <begin position="44"/>
        <end position="63"/>
    </location>
</feature>
<dbReference type="Proteomes" id="UP000502823">
    <property type="component" value="Unassembled WGS sequence"/>
</dbReference>
<keyword evidence="5 10" id="KW-0812">Transmembrane</keyword>
<dbReference type="AlphaFoldDB" id="A0A6L2Q6G0"/>
<evidence type="ECO:0000256" key="8">
    <source>
        <dbReference type="ARBA" id="ARBA00023136"/>
    </source>
</evidence>
<evidence type="ECO:0000313" key="11">
    <source>
        <dbReference type="EMBL" id="GFG39964.1"/>
    </source>
</evidence>
<keyword evidence="8 10" id="KW-0472">Membrane</keyword>
<comment type="caution">
    <text evidence="11">The sequence shown here is derived from an EMBL/GenBank/DDBJ whole genome shotgun (WGS) entry which is preliminary data.</text>
</comment>
<proteinExistence type="inferred from homology"/>
<accession>A0A6L2Q6G0</accession>
<keyword evidence="4" id="KW-0337">GPI-anchor biosynthesis</keyword>
<gene>
    <name evidence="11" type="ORF">Cfor_09021</name>
</gene>
<keyword evidence="12" id="KW-1185">Reference proteome</keyword>
<evidence type="ECO:0000256" key="10">
    <source>
        <dbReference type="SAM" id="Phobius"/>
    </source>
</evidence>
<evidence type="ECO:0000256" key="1">
    <source>
        <dbReference type="ARBA" id="ARBA00004477"/>
    </source>
</evidence>
<comment type="subcellular location">
    <subcellularLocation>
        <location evidence="1">Endoplasmic reticulum membrane</location>
        <topology evidence="1">Multi-pass membrane protein</topology>
    </subcellularLocation>
</comment>
<dbReference type="InParanoid" id="A0A6L2Q6G0"/>
<evidence type="ECO:0000256" key="5">
    <source>
        <dbReference type="ARBA" id="ARBA00022692"/>
    </source>
</evidence>
<dbReference type="PANTHER" id="PTHR21072:SF13">
    <property type="entry name" value="GPI TRANSAMIDASE COMPONENT PIG-S"/>
    <property type="match status" value="1"/>
</dbReference>
<dbReference type="GO" id="GO:0006506">
    <property type="term" value="P:GPI anchor biosynthetic process"/>
    <property type="evidence" value="ECO:0007669"/>
    <property type="project" value="UniProtKB-UniPathway"/>
</dbReference>
<name>A0A6L2Q6G0_COPFO</name>
<dbReference type="PANTHER" id="PTHR21072">
    <property type="entry name" value="GPI TRANSAMIDASE COMPONENT PIG-S"/>
    <property type="match status" value="1"/>
</dbReference>
<evidence type="ECO:0000256" key="7">
    <source>
        <dbReference type="ARBA" id="ARBA00022989"/>
    </source>
</evidence>
<dbReference type="GO" id="GO:0042765">
    <property type="term" value="C:GPI-anchor transamidase complex"/>
    <property type="evidence" value="ECO:0007669"/>
    <property type="project" value="InterPro"/>
</dbReference>
<evidence type="ECO:0000313" key="12">
    <source>
        <dbReference type="Proteomes" id="UP000502823"/>
    </source>
</evidence>
<evidence type="ECO:0000256" key="4">
    <source>
        <dbReference type="ARBA" id="ARBA00022502"/>
    </source>
</evidence>
<protein>
    <recommendedName>
        <fullName evidence="13">GPI transamidase component PIG-S</fullName>
    </recommendedName>
</protein>
<dbReference type="OrthoDB" id="28748at2759"/>
<dbReference type="Pfam" id="PF10510">
    <property type="entry name" value="PIG-S"/>
    <property type="match status" value="1"/>
</dbReference>